<dbReference type="InterPro" id="IPR033136">
    <property type="entry name" value="DNA_ligase_CS"/>
</dbReference>
<dbReference type="FunFam" id="3.30.470.30:FF:000001">
    <property type="entry name" value="DNA ligase"/>
    <property type="match status" value="1"/>
</dbReference>
<dbReference type="GO" id="GO:0003911">
    <property type="term" value="F:DNA ligase (NAD+) activity"/>
    <property type="evidence" value="ECO:0007669"/>
    <property type="project" value="UniProtKB-UniRule"/>
</dbReference>
<dbReference type="PROSITE" id="PS01055">
    <property type="entry name" value="DNA_LIGASE_N1"/>
    <property type="match status" value="1"/>
</dbReference>
<dbReference type="SUPFAM" id="SSF47781">
    <property type="entry name" value="RuvA domain 2-like"/>
    <property type="match status" value="1"/>
</dbReference>
<evidence type="ECO:0000256" key="5">
    <source>
        <dbReference type="ARBA" id="ARBA00022763"/>
    </source>
</evidence>
<keyword evidence="9 11" id="KW-0234">DNA repair</keyword>
<keyword evidence="6 11" id="KW-0862">Zinc</keyword>
<dbReference type="GO" id="GO:0006260">
    <property type="term" value="P:DNA replication"/>
    <property type="evidence" value="ECO:0007669"/>
    <property type="project" value="UniProtKB-KW"/>
</dbReference>
<keyword evidence="2 11" id="KW-0436">Ligase</keyword>
<dbReference type="Pfam" id="PF00533">
    <property type="entry name" value="BRCT"/>
    <property type="match status" value="1"/>
</dbReference>
<dbReference type="SUPFAM" id="SSF56091">
    <property type="entry name" value="DNA ligase/mRNA capping enzyme, catalytic domain"/>
    <property type="match status" value="1"/>
</dbReference>
<dbReference type="EC" id="6.5.1.2" evidence="11 12"/>
<comment type="function">
    <text evidence="1 11">DNA ligase that catalyzes the formation of phosphodiester linkages between 5'-phosphoryl and 3'-hydroxyl groups in double-stranded DNA using NAD as a coenzyme and as the energy source for the reaction. It is essential for DNA replication and repair of damaged DNA.</text>
</comment>
<dbReference type="Gene3D" id="1.10.287.610">
    <property type="entry name" value="Helix hairpin bin"/>
    <property type="match status" value="1"/>
</dbReference>
<keyword evidence="4 11" id="KW-0479">Metal-binding</keyword>
<dbReference type="SUPFAM" id="SSF50249">
    <property type="entry name" value="Nucleic acid-binding proteins"/>
    <property type="match status" value="1"/>
</dbReference>
<dbReference type="Gene3D" id="6.20.10.30">
    <property type="match status" value="1"/>
</dbReference>
<dbReference type="EMBL" id="CP029161">
    <property type="protein sequence ID" value="AWH90692.1"/>
    <property type="molecule type" value="Genomic_DNA"/>
</dbReference>
<dbReference type="SUPFAM" id="SSF52113">
    <property type="entry name" value="BRCT domain"/>
    <property type="match status" value="1"/>
</dbReference>
<dbReference type="CDD" id="cd00114">
    <property type="entry name" value="LIGANc"/>
    <property type="match status" value="1"/>
</dbReference>
<dbReference type="InterPro" id="IPR003583">
    <property type="entry name" value="Hlx-hairpin-Hlx_DNA-bd_motif"/>
</dbReference>
<dbReference type="Gene3D" id="1.10.150.20">
    <property type="entry name" value="5' to 3' exonuclease, C-terminal subdomain"/>
    <property type="match status" value="2"/>
</dbReference>
<comment type="similarity">
    <text evidence="11">Belongs to the NAD-dependent DNA ligase family. LigA subfamily.</text>
</comment>
<evidence type="ECO:0000256" key="2">
    <source>
        <dbReference type="ARBA" id="ARBA00022598"/>
    </source>
</evidence>
<dbReference type="NCBIfam" id="NF005932">
    <property type="entry name" value="PRK07956.1"/>
    <property type="match status" value="1"/>
</dbReference>
<dbReference type="HAMAP" id="MF_01588">
    <property type="entry name" value="DNA_ligase_A"/>
    <property type="match status" value="1"/>
</dbReference>
<evidence type="ECO:0000256" key="10">
    <source>
        <dbReference type="ARBA" id="ARBA00034005"/>
    </source>
</evidence>
<evidence type="ECO:0000256" key="3">
    <source>
        <dbReference type="ARBA" id="ARBA00022705"/>
    </source>
</evidence>
<organism evidence="14 15">
    <name type="scientific">Buchnera aphidicola</name>
    <name type="common">Melanaphis sacchari</name>
    <dbReference type="NCBI Taxonomy" id="2173854"/>
    <lineage>
        <taxon>Bacteria</taxon>
        <taxon>Pseudomonadati</taxon>
        <taxon>Pseudomonadota</taxon>
        <taxon>Gammaproteobacteria</taxon>
        <taxon>Enterobacterales</taxon>
        <taxon>Erwiniaceae</taxon>
        <taxon>Buchnera</taxon>
    </lineage>
</organism>
<feature type="binding site" evidence="11">
    <location>
        <position position="289"/>
    </location>
    <ligand>
        <name>NAD(+)</name>
        <dbReference type="ChEBI" id="CHEBI:57540"/>
    </ligand>
</feature>
<accession>A0A2U8DHI3</accession>
<feature type="binding site" evidence="11">
    <location>
        <position position="407"/>
    </location>
    <ligand>
        <name>Zn(2+)</name>
        <dbReference type="ChEBI" id="CHEBI:29105"/>
    </ligand>
</feature>
<feature type="binding site" evidence="11">
    <location>
        <position position="410"/>
    </location>
    <ligand>
        <name>Zn(2+)</name>
        <dbReference type="ChEBI" id="CHEBI:29105"/>
    </ligand>
</feature>
<dbReference type="SMART" id="SM00292">
    <property type="entry name" value="BRCT"/>
    <property type="match status" value="1"/>
</dbReference>
<dbReference type="GO" id="GO:0046872">
    <property type="term" value="F:metal ion binding"/>
    <property type="evidence" value="ECO:0007669"/>
    <property type="project" value="UniProtKB-KW"/>
</dbReference>
<feature type="binding site" evidence="11">
    <location>
        <begin position="81"/>
        <end position="82"/>
    </location>
    <ligand>
        <name>NAD(+)</name>
        <dbReference type="ChEBI" id="CHEBI:57540"/>
    </ligand>
</feature>
<feature type="binding site" evidence="11">
    <location>
        <position position="172"/>
    </location>
    <ligand>
        <name>NAD(+)</name>
        <dbReference type="ChEBI" id="CHEBI:57540"/>
    </ligand>
</feature>
<feature type="binding site" evidence="11">
    <location>
        <begin position="32"/>
        <end position="36"/>
    </location>
    <ligand>
        <name>NAD(+)</name>
        <dbReference type="ChEBI" id="CHEBI:57540"/>
    </ligand>
</feature>
<dbReference type="InterPro" id="IPR001679">
    <property type="entry name" value="DNA_ligase"/>
</dbReference>
<dbReference type="InterPro" id="IPR036420">
    <property type="entry name" value="BRCT_dom_sf"/>
</dbReference>
<keyword evidence="11" id="KW-0464">Manganese</keyword>
<dbReference type="InterPro" id="IPR010994">
    <property type="entry name" value="RuvA_2-like"/>
</dbReference>
<feature type="binding site" evidence="11">
    <location>
        <position position="313"/>
    </location>
    <ligand>
        <name>NAD(+)</name>
        <dbReference type="ChEBI" id="CHEBI:57540"/>
    </ligand>
</feature>
<evidence type="ECO:0000256" key="9">
    <source>
        <dbReference type="ARBA" id="ARBA00023204"/>
    </source>
</evidence>
<dbReference type="PROSITE" id="PS01056">
    <property type="entry name" value="DNA_LIGASE_N2"/>
    <property type="match status" value="1"/>
</dbReference>
<comment type="cofactor">
    <cofactor evidence="11">
        <name>Mg(2+)</name>
        <dbReference type="ChEBI" id="CHEBI:18420"/>
    </cofactor>
    <cofactor evidence="11">
        <name>Mn(2+)</name>
        <dbReference type="ChEBI" id="CHEBI:29035"/>
    </cofactor>
</comment>
<dbReference type="Gene3D" id="3.30.470.30">
    <property type="entry name" value="DNA ligase/mRNA capping enzyme"/>
    <property type="match status" value="1"/>
</dbReference>
<evidence type="ECO:0000313" key="14">
    <source>
        <dbReference type="EMBL" id="AWH90692.1"/>
    </source>
</evidence>
<dbReference type="GO" id="GO:0003677">
    <property type="term" value="F:DNA binding"/>
    <property type="evidence" value="ECO:0007669"/>
    <property type="project" value="InterPro"/>
</dbReference>
<dbReference type="PANTHER" id="PTHR23389:SF9">
    <property type="entry name" value="DNA LIGASE"/>
    <property type="match status" value="1"/>
</dbReference>
<dbReference type="InterPro" id="IPR013840">
    <property type="entry name" value="DNAligase_N"/>
</dbReference>
<dbReference type="NCBIfam" id="TIGR00575">
    <property type="entry name" value="dnlj"/>
    <property type="match status" value="1"/>
</dbReference>
<evidence type="ECO:0000256" key="8">
    <source>
        <dbReference type="ARBA" id="ARBA00023027"/>
    </source>
</evidence>
<feature type="active site" description="N6-AMP-lysine intermediate" evidence="11">
    <location>
        <position position="114"/>
    </location>
</feature>
<dbReference type="SMART" id="SM00278">
    <property type="entry name" value="HhH1"/>
    <property type="match status" value="3"/>
</dbReference>
<evidence type="ECO:0000313" key="15">
    <source>
        <dbReference type="Proteomes" id="UP000244884"/>
    </source>
</evidence>
<feature type="binding site" evidence="11">
    <location>
        <position position="431"/>
    </location>
    <ligand>
        <name>Zn(2+)</name>
        <dbReference type="ChEBI" id="CHEBI:29105"/>
    </ligand>
</feature>
<comment type="caution">
    <text evidence="11">Lacks conserved residue(s) required for the propagation of feature annotation.</text>
</comment>
<proteinExistence type="inferred from homology"/>
<dbReference type="CDD" id="cd17748">
    <property type="entry name" value="BRCT_DNA_ligase_like"/>
    <property type="match status" value="1"/>
</dbReference>
<gene>
    <name evidence="11" type="primary">ligA</name>
    <name evidence="14" type="ORF">DD681_02715</name>
</gene>
<dbReference type="PROSITE" id="PS50172">
    <property type="entry name" value="BRCT"/>
    <property type="match status" value="1"/>
</dbReference>
<dbReference type="GO" id="GO:0005829">
    <property type="term" value="C:cytosol"/>
    <property type="evidence" value="ECO:0007669"/>
    <property type="project" value="TreeGrafter"/>
</dbReference>
<dbReference type="InterPro" id="IPR001357">
    <property type="entry name" value="BRCT_dom"/>
</dbReference>
<evidence type="ECO:0000259" key="13">
    <source>
        <dbReference type="PROSITE" id="PS50172"/>
    </source>
</evidence>
<dbReference type="Pfam" id="PF14520">
    <property type="entry name" value="HHH_5"/>
    <property type="match status" value="1"/>
</dbReference>
<dbReference type="InterPro" id="IPR013839">
    <property type="entry name" value="DNAligase_adenylation"/>
</dbReference>
<dbReference type="InterPro" id="IPR004150">
    <property type="entry name" value="NAD_DNA_ligase_OB"/>
</dbReference>
<keyword evidence="8 11" id="KW-0520">NAD</keyword>
<feature type="binding site" evidence="11">
    <location>
        <position position="135"/>
    </location>
    <ligand>
        <name>NAD(+)</name>
        <dbReference type="ChEBI" id="CHEBI:57540"/>
    </ligand>
</feature>
<dbReference type="PANTHER" id="PTHR23389">
    <property type="entry name" value="CHROMOSOME TRANSMISSION FIDELITY FACTOR 18"/>
    <property type="match status" value="1"/>
</dbReference>
<dbReference type="SMART" id="SM00532">
    <property type="entry name" value="LIGANc"/>
    <property type="match status" value="1"/>
</dbReference>
<keyword evidence="7 11" id="KW-0460">Magnesium</keyword>
<evidence type="ECO:0000256" key="11">
    <source>
        <dbReference type="HAMAP-Rule" id="MF_01588"/>
    </source>
</evidence>
<dbReference type="Gene3D" id="2.40.50.140">
    <property type="entry name" value="Nucleic acid-binding proteins"/>
    <property type="match status" value="1"/>
</dbReference>
<dbReference type="InterPro" id="IPR041663">
    <property type="entry name" value="DisA/LigA_HHH"/>
</dbReference>
<protein>
    <recommendedName>
        <fullName evidence="11 12">DNA ligase</fullName>
        <ecNumber evidence="11 12">6.5.1.2</ecNumber>
    </recommendedName>
    <alternativeName>
        <fullName evidence="11">Polydeoxyribonucleotide synthase [NAD(+)]</fullName>
    </alternativeName>
</protein>
<dbReference type="Proteomes" id="UP000244884">
    <property type="component" value="Chromosome"/>
</dbReference>
<dbReference type="Pfam" id="PF12826">
    <property type="entry name" value="HHH_2"/>
    <property type="match status" value="1"/>
</dbReference>
<evidence type="ECO:0000256" key="4">
    <source>
        <dbReference type="ARBA" id="ARBA00022723"/>
    </source>
</evidence>
<dbReference type="InterPro" id="IPR012340">
    <property type="entry name" value="NA-bd_OB-fold"/>
</dbReference>
<name>A0A2U8DHI3_9GAMM</name>
<dbReference type="AlphaFoldDB" id="A0A2U8DHI3"/>
<dbReference type="GO" id="GO:0006281">
    <property type="term" value="P:DNA repair"/>
    <property type="evidence" value="ECO:0007669"/>
    <property type="project" value="UniProtKB-KW"/>
</dbReference>
<evidence type="ECO:0000256" key="1">
    <source>
        <dbReference type="ARBA" id="ARBA00004067"/>
    </source>
</evidence>
<dbReference type="RefSeq" id="WP_158341467.1">
    <property type="nucleotide sequence ID" value="NZ_CP029161.1"/>
</dbReference>
<dbReference type="InterPro" id="IPR018239">
    <property type="entry name" value="DNA_ligase_AS"/>
</dbReference>
<dbReference type="Pfam" id="PF03120">
    <property type="entry name" value="OB_DNA_ligase"/>
    <property type="match status" value="1"/>
</dbReference>
<dbReference type="Pfam" id="PF01653">
    <property type="entry name" value="DNA_ligase_aden"/>
    <property type="match status" value="1"/>
</dbReference>
<evidence type="ECO:0000256" key="6">
    <source>
        <dbReference type="ARBA" id="ARBA00022833"/>
    </source>
</evidence>
<keyword evidence="5 11" id="KW-0227">DNA damage</keyword>
<keyword evidence="3 11" id="KW-0235">DNA replication</keyword>
<dbReference type="OrthoDB" id="9759736at2"/>
<reference evidence="14 15" key="1">
    <citation type="submission" date="2018-04" db="EMBL/GenBank/DDBJ databases">
        <title>Genome sequence of Buchnera aphidicola from Melaphis sacchari.</title>
        <authorList>
            <person name="Geib S.M."/>
            <person name="Palmer N.A."/>
            <person name="Sattler S.E."/>
            <person name="Sarath G."/>
        </authorList>
    </citation>
    <scope>NUCLEOTIDE SEQUENCE [LARGE SCALE GENOMIC DNA]</scope>
    <source>
        <strain evidence="14 15">LSU</strain>
    </source>
</reference>
<feature type="binding site" evidence="11">
    <location>
        <position position="112"/>
    </location>
    <ligand>
        <name>NAD(+)</name>
        <dbReference type="ChEBI" id="CHEBI:57540"/>
    </ligand>
</feature>
<dbReference type="PIRSF" id="PIRSF001604">
    <property type="entry name" value="LigA"/>
    <property type="match status" value="1"/>
</dbReference>
<evidence type="ECO:0000256" key="7">
    <source>
        <dbReference type="ARBA" id="ARBA00022842"/>
    </source>
</evidence>
<evidence type="ECO:0000256" key="12">
    <source>
        <dbReference type="RuleBase" id="RU000618"/>
    </source>
</evidence>
<feature type="domain" description="BRCT" evidence="13">
    <location>
        <begin position="591"/>
        <end position="668"/>
    </location>
</feature>
<sequence length="668" mass="77360">MESIKNKIDQLRKKILKYEYFYHKLDQPIVSDAEYDYLLSQLYSLELKNKQFITSDSPTQRIGSNLIDKFKKSVHFFPMLSLDNAFNLKGYLEFETRIKKLVSNSVVNYCCELKIDGIAVSLIYERGILTRASTRGDGYVGENITKNVYTIKSIPLILKGSKIPDRLEVRGEVFMLKSDFKSLNQTNKSNKEKFFSNPRNAAAGSLRQIDSKVTAARNLMFFAHGYGFFKGMEFIKTHYDRLMKLLEWGIPVNKNIFITSSYLEIFNFYKKFEKKRFFIDFDIDGIVIKVNSIELQKKIGFNAKHPRWAIAFKFSSKEIITRLNKVKFQVGRTGIITPVAYFDPIYISGVKIRKASLYNKNEIEKFQLCINDFVIVRRCGDVIPKIIRIIKNKSDNNSKKIIFPLFCPICGSKLLEDEKEKIVRCNSGLLCTAQKEKSLHHFFSKNALFINGLGPKIISKLIKKNLVNSPIDFFYLKKDDLKKIDKIGDKKSTKIISTIDQSRNTSLRNFIYALGIFSVGERIAEKLSERYESMDALIHSTLIELENIDGIGKIIAFNIFNYFSISKNRVLVIKLLKEIRFSVNRTKQKKYKKKFFIGKKIVLTGKFVSFSRSEIKNILIEFGAKILNKVSKSTDLLIYGENFGSKFFQARQLKIHMINEEELKIFLI</sequence>
<dbReference type="Gene3D" id="3.40.50.10190">
    <property type="entry name" value="BRCT domain"/>
    <property type="match status" value="1"/>
</dbReference>
<comment type="catalytic activity">
    <reaction evidence="10 11 12">
        <text>NAD(+) + (deoxyribonucleotide)n-3'-hydroxyl + 5'-phospho-(deoxyribonucleotide)m = (deoxyribonucleotide)n+m + AMP + beta-nicotinamide D-nucleotide.</text>
        <dbReference type="EC" id="6.5.1.2"/>
    </reaction>
</comment>